<feature type="non-terminal residue" evidence="2">
    <location>
        <position position="1"/>
    </location>
</feature>
<feature type="signal peptide" evidence="1">
    <location>
        <begin position="1"/>
        <end position="16"/>
    </location>
</feature>
<proteinExistence type="predicted"/>
<evidence type="ECO:0000313" key="2">
    <source>
        <dbReference type="EMBL" id="CAG7827427.1"/>
    </source>
</evidence>
<comment type="caution">
    <text evidence="2">The sequence shown here is derived from an EMBL/GenBank/DDBJ whole genome shotgun (WGS) entry which is preliminary data.</text>
</comment>
<reference evidence="2" key="1">
    <citation type="submission" date="2021-06" db="EMBL/GenBank/DDBJ databases">
        <authorList>
            <person name="Hodson N. C."/>
            <person name="Mongue J. A."/>
            <person name="Jaron S. K."/>
        </authorList>
    </citation>
    <scope>NUCLEOTIDE SEQUENCE</scope>
</reference>
<keyword evidence="3" id="KW-1185">Reference proteome</keyword>
<sequence length="29" mass="2789">MKAFLCLLAVVAAASANGYGGGYSAPAQS</sequence>
<dbReference type="EMBL" id="CAJVCH010543466">
    <property type="protein sequence ID" value="CAG7827427.1"/>
    <property type="molecule type" value="Genomic_DNA"/>
</dbReference>
<protein>
    <submittedName>
        <fullName evidence="2">Uncharacterized protein</fullName>
    </submittedName>
</protein>
<evidence type="ECO:0000313" key="3">
    <source>
        <dbReference type="Proteomes" id="UP000708208"/>
    </source>
</evidence>
<evidence type="ECO:0000256" key="1">
    <source>
        <dbReference type="SAM" id="SignalP"/>
    </source>
</evidence>
<keyword evidence="1" id="KW-0732">Signal</keyword>
<organism evidence="2 3">
    <name type="scientific">Allacma fusca</name>
    <dbReference type="NCBI Taxonomy" id="39272"/>
    <lineage>
        <taxon>Eukaryota</taxon>
        <taxon>Metazoa</taxon>
        <taxon>Ecdysozoa</taxon>
        <taxon>Arthropoda</taxon>
        <taxon>Hexapoda</taxon>
        <taxon>Collembola</taxon>
        <taxon>Symphypleona</taxon>
        <taxon>Sminthuridae</taxon>
        <taxon>Allacma</taxon>
    </lineage>
</organism>
<dbReference type="AlphaFoldDB" id="A0A8J2PFD8"/>
<feature type="chain" id="PRO_5035170774" evidence="1">
    <location>
        <begin position="17"/>
        <end position="29"/>
    </location>
</feature>
<name>A0A8J2PFD8_9HEXA</name>
<dbReference type="Proteomes" id="UP000708208">
    <property type="component" value="Unassembled WGS sequence"/>
</dbReference>
<accession>A0A8J2PFD8</accession>
<gene>
    <name evidence="2" type="ORF">AFUS01_LOCUS37417</name>
</gene>